<dbReference type="EMBL" id="CP001699">
    <property type="protein sequence ID" value="ACU59981.1"/>
    <property type="molecule type" value="Genomic_DNA"/>
</dbReference>
<dbReference type="OrthoDB" id="663862at2"/>
<dbReference type="PROSITE" id="PS51257">
    <property type="entry name" value="PROKAR_LIPOPROTEIN"/>
    <property type="match status" value="1"/>
</dbReference>
<dbReference type="AlphaFoldDB" id="A0A979G3C6"/>
<sequence>MKKTRLNYILTKQFYYLPLILLAIASISTGCRKTKAPNPCEDLISEKAPTQVNMVLIDGQTGENILLSGDIDEAAITVTQELESSTAVPFGVIKDAGSPRYGSLAFLITDTRKGAFKYKITIPTVGTTTLSYTNKEEKADNPCKPYYIIVTDPVLEERPYTLTRTSGRLLFQLTL</sequence>
<evidence type="ECO:0008006" key="3">
    <source>
        <dbReference type="Google" id="ProtNLM"/>
    </source>
</evidence>
<evidence type="ECO:0000313" key="2">
    <source>
        <dbReference type="Proteomes" id="UP000002215"/>
    </source>
</evidence>
<dbReference type="KEGG" id="cpi:Cpin_2493"/>
<proteinExistence type="predicted"/>
<protein>
    <recommendedName>
        <fullName evidence="3">Lipoprotein</fullName>
    </recommendedName>
</protein>
<dbReference type="RefSeq" id="WP_012790157.1">
    <property type="nucleotide sequence ID" value="NC_013132.1"/>
</dbReference>
<reference evidence="2" key="1">
    <citation type="submission" date="2009-08" db="EMBL/GenBank/DDBJ databases">
        <title>The complete genome of Chitinophaga pinensis DSM 2588.</title>
        <authorList>
            <consortium name="US DOE Joint Genome Institute (JGI-PGF)"/>
            <person name="Lucas S."/>
            <person name="Copeland A."/>
            <person name="Lapidus A."/>
            <person name="Glavina del Rio T."/>
            <person name="Dalin E."/>
            <person name="Tice H."/>
            <person name="Bruce D."/>
            <person name="Goodwin L."/>
            <person name="Pitluck S."/>
            <person name="Kyrpides N."/>
            <person name="Mavromatis K."/>
            <person name="Ivanova N."/>
            <person name="Mikhailova N."/>
            <person name="Sims D."/>
            <person name="Meinche L."/>
            <person name="Brettin T."/>
            <person name="Detter J.C."/>
            <person name="Han C."/>
            <person name="Larimer F."/>
            <person name="Land M."/>
            <person name="Hauser L."/>
            <person name="Markowitz V."/>
            <person name="Cheng J.-F."/>
            <person name="Hugenholtz P."/>
            <person name="Woyke T."/>
            <person name="Wu D."/>
            <person name="Spring S."/>
            <person name="Klenk H.-P."/>
            <person name="Eisen J.A."/>
        </authorList>
    </citation>
    <scope>NUCLEOTIDE SEQUENCE [LARGE SCALE GENOMIC DNA]</scope>
    <source>
        <strain evidence="2">ATCC 43595 / DSM 2588 / LMG 13176 / NBRC 15968 / NCIMB 11800 / UQM 2034</strain>
    </source>
</reference>
<evidence type="ECO:0000313" key="1">
    <source>
        <dbReference type="EMBL" id="ACU59981.1"/>
    </source>
</evidence>
<gene>
    <name evidence="1" type="ordered locus">Cpin_2493</name>
</gene>
<name>A0A979G3C6_CHIPD</name>
<reference evidence="1 2" key="2">
    <citation type="journal article" date="2010" name="Stand. Genomic Sci.">
        <title>Complete genome sequence of Chitinophaga pinensis type strain (UQM 2034).</title>
        <authorList>
            <person name="Glavina Del Rio T."/>
            <person name="Abt B."/>
            <person name="Spring S."/>
            <person name="Lapidus A."/>
            <person name="Nolan M."/>
            <person name="Tice H."/>
            <person name="Copeland A."/>
            <person name="Cheng J.F."/>
            <person name="Chen F."/>
            <person name="Bruce D."/>
            <person name="Goodwin L."/>
            <person name="Pitluck S."/>
            <person name="Ivanova N."/>
            <person name="Mavromatis K."/>
            <person name="Mikhailova N."/>
            <person name="Pati A."/>
            <person name="Chen A."/>
            <person name="Palaniappan K."/>
            <person name="Land M."/>
            <person name="Hauser L."/>
            <person name="Chang Y.J."/>
            <person name="Jeffries C.D."/>
            <person name="Chain P."/>
            <person name="Saunders E."/>
            <person name="Detter J.C."/>
            <person name="Brettin T."/>
            <person name="Rohde M."/>
            <person name="Goker M."/>
            <person name="Bristow J."/>
            <person name="Eisen J.A."/>
            <person name="Markowitz V."/>
            <person name="Hugenholtz P."/>
            <person name="Kyrpides N.C."/>
            <person name="Klenk H.P."/>
            <person name="Lucas S."/>
        </authorList>
    </citation>
    <scope>NUCLEOTIDE SEQUENCE [LARGE SCALE GENOMIC DNA]</scope>
    <source>
        <strain evidence="2">ATCC 43595 / DSM 2588 / LMG 13176 / NBRC 15968 / NCIMB 11800 / UQM 2034</strain>
    </source>
</reference>
<dbReference type="Proteomes" id="UP000002215">
    <property type="component" value="Chromosome"/>
</dbReference>
<organism evidence="1 2">
    <name type="scientific">Chitinophaga pinensis (strain ATCC 43595 / DSM 2588 / LMG 13176 / NBRC 15968 / NCIMB 11800 / UQM 2034)</name>
    <dbReference type="NCBI Taxonomy" id="485918"/>
    <lineage>
        <taxon>Bacteria</taxon>
        <taxon>Pseudomonadati</taxon>
        <taxon>Bacteroidota</taxon>
        <taxon>Chitinophagia</taxon>
        <taxon>Chitinophagales</taxon>
        <taxon>Chitinophagaceae</taxon>
        <taxon>Chitinophaga</taxon>
    </lineage>
</organism>
<accession>A0A979G3C6</accession>